<keyword evidence="3" id="KW-1185">Reference proteome</keyword>
<dbReference type="RefSeq" id="WP_130285940.1">
    <property type="nucleotide sequence ID" value="NZ_SGXE01000001.1"/>
</dbReference>
<dbReference type="EMBL" id="SGXE01000001">
    <property type="protein sequence ID" value="RZT00146.1"/>
    <property type="molecule type" value="Genomic_DNA"/>
</dbReference>
<dbReference type="InterPro" id="IPR057561">
    <property type="entry name" value="NADase_transloc"/>
</dbReference>
<dbReference type="AlphaFoldDB" id="A0A4Q7PI87"/>
<feature type="domain" description="NAD glycohydrolase translocation F5/8 type C" evidence="1">
    <location>
        <begin position="58"/>
        <end position="213"/>
    </location>
</feature>
<organism evidence="2 3">
    <name type="scientific">Aquimarina brevivitae</name>
    <dbReference type="NCBI Taxonomy" id="323412"/>
    <lineage>
        <taxon>Bacteria</taxon>
        <taxon>Pseudomonadati</taxon>
        <taxon>Bacteroidota</taxon>
        <taxon>Flavobacteriia</taxon>
        <taxon>Flavobacteriales</taxon>
        <taxon>Flavobacteriaceae</taxon>
        <taxon>Aquimarina</taxon>
    </lineage>
</organism>
<evidence type="ECO:0000313" key="2">
    <source>
        <dbReference type="EMBL" id="RZT00146.1"/>
    </source>
</evidence>
<name>A0A4Q7PI87_9FLAO</name>
<dbReference type="Proteomes" id="UP000292262">
    <property type="component" value="Unassembled WGS sequence"/>
</dbReference>
<reference evidence="2 3" key="1">
    <citation type="submission" date="2019-02" db="EMBL/GenBank/DDBJ databases">
        <title>Genomic Encyclopedia of Type Strains, Phase IV (KMG-IV): sequencing the most valuable type-strain genomes for metagenomic binning, comparative biology and taxonomic classification.</title>
        <authorList>
            <person name="Goeker M."/>
        </authorList>
    </citation>
    <scope>NUCLEOTIDE SEQUENCE [LARGE SCALE GENOMIC DNA]</scope>
    <source>
        <strain evidence="2 3">DSM 17196</strain>
    </source>
</reference>
<accession>A0A4Q7PI87</accession>
<evidence type="ECO:0000313" key="3">
    <source>
        <dbReference type="Proteomes" id="UP000292262"/>
    </source>
</evidence>
<gene>
    <name evidence="2" type="ORF">EV197_1379</name>
</gene>
<comment type="caution">
    <text evidence="2">The sequence shown here is derived from an EMBL/GenBank/DDBJ whole genome shotgun (WGS) entry which is preliminary data.</text>
</comment>
<dbReference type="NCBIfam" id="NF047619">
    <property type="entry name" value="NADase_discoid"/>
    <property type="match status" value="1"/>
</dbReference>
<dbReference type="OrthoDB" id="9784548at2"/>
<protein>
    <recommendedName>
        <fullName evidence="1">NAD glycohydrolase translocation F5/8 type C domain-containing protein</fullName>
    </recommendedName>
</protein>
<dbReference type="Pfam" id="PF25302">
    <property type="entry name" value="NADase_transloc"/>
    <property type="match status" value="1"/>
</dbReference>
<proteinExistence type="predicted"/>
<evidence type="ECO:0000259" key="1">
    <source>
        <dbReference type="Pfam" id="PF25302"/>
    </source>
</evidence>
<sequence length="218" mass="24916">MNVYFTGFFLIFSALLYSQQFKRIKAKQGKDEDYFRYQDYAAPDKPIGEPIFLKGCSWYCGGSVQVISASSELSENKGITYSAANAHDFDKNTAWIEGKPGYGVGEFIEYHFDFRDLQDYKGGLGITKILLANGYKKNKQVWENNSRIQQLKMYVNGEPYAVLNLIDSFEMQTIDIGTIKFPSNKETILKFEITKVYEGKRYKDTAISLLMFDGIGVH</sequence>